<reference evidence="2" key="1">
    <citation type="journal article" date="2019" name="PLoS Negl. Trop. Dis.">
        <title>Revisiting the worldwide diversity of Leptospira species in the environment.</title>
        <authorList>
            <person name="Vincent A.T."/>
            <person name="Schiettekatte O."/>
            <person name="Bourhy P."/>
            <person name="Veyrier F.J."/>
            <person name="Picardeau M."/>
        </authorList>
    </citation>
    <scope>NUCLEOTIDE SEQUENCE [LARGE SCALE GENOMIC DNA]</scope>
    <source>
        <strain evidence="2">SSW15</strain>
    </source>
</reference>
<name>A0A4R9GB63_9LEPT</name>
<accession>A0A4R9GB63</accession>
<protein>
    <submittedName>
        <fullName evidence="2">Uncharacterized protein</fullName>
    </submittedName>
</protein>
<keyword evidence="1" id="KW-0812">Transmembrane</keyword>
<dbReference type="RefSeq" id="WP_135768669.1">
    <property type="nucleotide sequence ID" value="NZ_RQET01000009.1"/>
</dbReference>
<dbReference type="OrthoDB" id="7877055at2"/>
<organism evidence="2 3">
    <name type="scientific">Leptospira fletcheri</name>
    <dbReference type="NCBI Taxonomy" id="2484981"/>
    <lineage>
        <taxon>Bacteria</taxon>
        <taxon>Pseudomonadati</taxon>
        <taxon>Spirochaetota</taxon>
        <taxon>Spirochaetia</taxon>
        <taxon>Leptospirales</taxon>
        <taxon>Leptospiraceae</taxon>
        <taxon>Leptospira</taxon>
    </lineage>
</organism>
<keyword evidence="1" id="KW-0472">Membrane</keyword>
<sequence length="139" mass="15732">MTADRSFLYPLKFSFFYFLGIFTLGFLLGTVRTLVLAPKIGATIAVLIELPVILSMSWLFCGYLIRRFAIFRAWQVLLFSGAFSLVLLFITEFSLSVFAFGQTPESYFAGFRTVHGRIGLLGQITFALIPVAHMKFHTR</sequence>
<feature type="transmembrane region" description="Helical" evidence="1">
    <location>
        <begin position="40"/>
        <end position="65"/>
    </location>
</feature>
<keyword evidence="1" id="KW-1133">Transmembrane helix</keyword>
<gene>
    <name evidence="2" type="ORF">EHO60_13220</name>
</gene>
<feature type="transmembrane region" description="Helical" evidence="1">
    <location>
        <begin position="7"/>
        <end position="28"/>
    </location>
</feature>
<comment type="caution">
    <text evidence="2">The sequence shown here is derived from an EMBL/GenBank/DDBJ whole genome shotgun (WGS) entry which is preliminary data.</text>
</comment>
<evidence type="ECO:0000313" key="2">
    <source>
        <dbReference type="EMBL" id="TGK08982.1"/>
    </source>
</evidence>
<keyword evidence="3" id="KW-1185">Reference proteome</keyword>
<dbReference type="EMBL" id="RQET01000009">
    <property type="protein sequence ID" value="TGK08982.1"/>
    <property type="molecule type" value="Genomic_DNA"/>
</dbReference>
<dbReference type="AlphaFoldDB" id="A0A4R9GB63"/>
<dbReference type="Proteomes" id="UP000298458">
    <property type="component" value="Unassembled WGS sequence"/>
</dbReference>
<proteinExistence type="predicted"/>
<evidence type="ECO:0000256" key="1">
    <source>
        <dbReference type="SAM" id="Phobius"/>
    </source>
</evidence>
<feature type="transmembrane region" description="Helical" evidence="1">
    <location>
        <begin position="77"/>
        <end position="98"/>
    </location>
</feature>
<feature type="transmembrane region" description="Helical" evidence="1">
    <location>
        <begin position="118"/>
        <end position="136"/>
    </location>
</feature>
<evidence type="ECO:0000313" key="3">
    <source>
        <dbReference type="Proteomes" id="UP000298458"/>
    </source>
</evidence>